<feature type="domain" description="N-acetyltransferase" evidence="1">
    <location>
        <begin position="5"/>
        <end position="156"/>
    </location>
</feature>
<dbReference type="PROSITE" id="PS51186">
    <property type="entry name" value="GNAT"/>
    <property type="match status" value="1"/>
</dbReference>
<evidence type="ECO:0000259" key="1">
    <source>
        <dbReference type="PROSITE" id="PS51186"/>
    </source>
</evidence>
<organism evidence="2 3">
    <name type="scientific">Paraurantiacibacter namhicola</name>
    <dbReference type="NCBI Taxonomy" id="645517"/>
    <lineage>
        <taxon>Bacteria</taxon>
        <taxon>Pseudomonadati</taxon>
        <taxon>Pseudomonadota</taxon>
        <taxon>Alphaproteobacteria</taxon>
        <taxon>Sphingomonadales</taxon>
        <taxon>Erythrobacteraceae</taxon>
        <taxon>Paraurantiacibacter</taxon>
    </lineage>
</organism>
<name>A0A1C7D649_9SPHN</name>
<dbReference type="CDD" id="cd04301">
    <property type="entry name" value="NAT_SF"/>
    <property type="match status" value="1"/>
</dbReference>
<dbReference type="Proteomes" id="UP000092698">
    <property type="component" value="Chromosome"/>
</dbReference>
<dbReference type="InterPro" id="IPR016181">
    <property type="entry name" value="Acyl_CoA_acyltransferase"/>
</dbReference>
<evidence type="ECO:0000313" key="3">
    <source>
        <dbReference type="Proteomes" id="UP000092698"/>
    </source>
</evidence>
<dbReference type="KEGG" id="anh:A6F65_00644"/>
<reference evidence="2 3" key="1">
    <citation type="submission" date="2016-07" db="EMBL/GenBank/DDBJ databases">
        <title>Complete genome sequence of Altererythrobacter namhicola JCM 16345T, containing esterase-encoding genes.</title>
        <authorList>
            <person name="Cheng H."/>
            <person name="Wu Y.-H."/>
            <person name="Jian S.-L."/>
            <person name="Huo Y.-Y."/>
            <person name="Wang C.-S."/>
            <person name="Xu X.-W."/>
        </authorList>
    </citation>
    <scope>NUCLEOTIDE SEQUENCE [LARGE SCALE GENOMIC DNA]</scope>
    <source>
        <strain evidence="2 3">JCM 16345</strain>
    </source>
</reference>
<dbReference type="SUPFAM" id="SSF55729">
    <property type="entry name" value="Acyl-CoA N-acyltransferases (Nat)"/>
    <property type="match status" value="1"/>
</dbReference>
<dbReference type="RefSeq" id="WP_067785914.1">
    <property type="nucleotide sequence ID" value="NZ_CP016545.1"/>
</dbReference>
<dbReference type="AlphaFoldDB" id="A0A1C7D649"/>
<gene>
    <name evidence="2" type="ORF">A6F65_00644</name>
</gene>
<sequence length="156" mass="17348">MNDTASIRAMTREDLPRIGELVDANQMFPSEMLPDMTAPFFEGEAEAHRWIVFDDGQLSGVAYTVPEAMTDGAWNTLLICVDPARHGAGIGARLMQHIEADLASGGGRILLVETSGKPEFERTRGFYDMLGYEREARIRDYYEAGDDKVVFRKALG</sequence>
<dbReference type="STRING" id="645517.A6F65_00644"/>
<evidence type="ECO:0000313" key="2">
    <source>
        <dbReference type="EMBL" id="ANU06966.1"/>
    </source>
</evidence>
<protein>
    <recommendedName>
        <fullName evidence="1">N-acetyltransferase domain-containing protein</fullName>
    </recommendedName>
</protein>
<keyword evidence="3" id="KW-1185">Reference proteome</keyword>
<dbReference type="InterPro" id="IPR000182">
    <property type="entry name" value="GNAT_dom"/>
</dbReference>
<dbReference type="GO" id="GO:0016747">
    <property type="term" value="F:acyltransferase activity, transferring groups other than amino-acyl groups"/>
    <property type="evidence" value="ECO:0007669"/>
    <property type="project" value="InterPro"/>
</dbReference>
<proteinExistence type="predicted"/>
<accession>A0A1C7D649</accession>
<dbReference type="Gene3D" id="3.40.630.30">
    <property type="match status" value="1"/>
</dbReference>
<dbReference type="EMBL" id="CP016545">
    <property type="protein sequence ID" value="ANU06966.1"/>
    <property type="molecule type" value="Genomic_DNA"/>
</dbReference>
<dbReference type="Pfam" id="PF13508">
    <property type="entry name" value="Acetyltransf_7"/>
    <property type="match status" value="1"/>
</dbReference>